<dbReference type="SUPFAM" id="SSF53448">
    <property type="entry name" value="Nucleotide-diphospho-sugar transferases"/>
    <property type="match status" value="1"/>
</dbReference>
<comment type="caution">
    <text evidence="2">The sequence shown here is derived from an EMBL/GenBank/DDBJ whole genome shotgun (WGS) entry which is preliminary data.</text>
</comment>
<feature type="domain" description="Glycosyltransferase 2-like" evidence="1">
    <location>
        <begin position="8"/>
        <end position="166"/>
    </location>
</feature>
<dbReference type="RefSeq" id="WP_010856164.1">
    <property type="nucleotide sequence ID" value="NZ_AQHR01000105.1"/>
</dbReference>
<dbReference type="AlphaFoldDB" id="R7ZN78"/>
<gene>
    <name evidence="2" type="ORF">ADIS_4037</name>
</gene>
<dbReference type="Gene3D" id="3.90.550.10">
    <property type="entry name" value="Spore Coat Polysaccharide Biosynthesis Protein SpsA, Chain A"/>
    <property type="match status" value="1"/>
</dbReference>
<dbReference type="PANTHER" id="PTHR22916:SF3">
    <property type="entry name" value="UDP-GLCNAC:BETAGAL BETA-1,3-N-ACETYLGLUCOSAMINYLTRANSFERASE-LIKE PROTEIN 1"/>
    <property type="match status" value="1"/>
</dbReference>
<evidence type="ECO:0000259" key="1">
    <source>
        <dbReference type="Pfam" id="PF00535"/>
    </source>
</evidence>
<dbReference type="Gene3D" id="3.40.50.150">
    <property type="entry name" value="Vaccinia Virus protein VP39"/>
    <property type="match status" value="1"/>
</dbReference>
<dbReference type="GO" id="GO:0016758">
    <property type="term" value="F:hexosyltransferase activity"/>
    <property type="evidence" value="ECO:0007669"/>
    <property type="project" value="UniProtKB-ARBA"/>
</dbReference>
<evidence type="ECO:0000313" key="3">
    <source>
        <dbReference type="Proteomes" id="UP000013909"/>
    </source>
</evidence>
<dbReference type="Pfam" id="PF00535">
    <property type="entry name" value="Glycos_transf_2"/>
    <property type="match status" value="1"/>
</dbReference>
<protein>
    <submittedName>
        <fullName evidence="2">Glycosyl transferase</fullName>
    </submittedName>
</protein>
<dbReference type="InterPro" id="IPR001173">
    <property type="entry name" value="Glyco_trans_2-like"/>
</dbReference>
<sequence length="457" mass="52464">MMSGFHVSVIMPCFNAEAFIVEAINSILNQSLLNLELIIINDGSTDGTEMLVQKFTDSRIRYLSFDVNRGNYVARNKGLDIVQGKYIAMADADDVSHPNRLQTQYDYLEANPSVAAIGSRMEIIDQGGKSIGVTNEPLEYDEIKIAFLRDNCLAQPTLMFRRNLLKKGYRYDESFRYCGDYDFVQRIIQSNHVANLESALVKYRIHPTQISSSKRGHLIQQGNRTRIKQLNDWNLEYSEVEKEIQLKLLLGIYLDDTELKLAENWLNKLLEHNENTKRYHQEYFYIYCQKLASAALQKNALGGWSIEKEMLNYIMKTFPTAKILLEFGSGNGTFAFLKHFSVTSIEHDPYYSMKRASNHNCVVAPIENGWYRGSVVKEALETTEYDLILVDGPPGDLRTGILDHVGLFTQITCPIIFDDMDREDDCTIMKTFCKALDRRYRIFKGDKKSFALCTLIQ</sequence>
<keyword evidence="3" id="KW-1185">Reference proteome</keyword>
<name>R7ZN78_9BACT</name>
<dbReference type="OrthoDB" id="6307329at2"/>
<organism evidence="2 3">
    <name type="scientific">Lunatimonas lonarensis</name>
    <dbReference type="NCBI Taxonomy" id="1232681"/>
    <lineage>
        <taxon>Bacteria</taxon>
        <taxon>Pseudomonadati</taxon>
        <taxon>Bacteroidota</taxon>
        <taxon>Cytophagia</taxon>
        <taxon>Cytophagales</taxon>
        <taxon>Cyclobacteriaceae</taxon>
    </lineage>
</organism>
<dbReference type="Proteomes" id="UP000013909">
    <property type="component" value="Unassembled WGS sequence"/>
</dbReference>
<dbReference type="InterPro" id="IPR029063">
    <property type="entry name" value="SAM-dependent_MTases_sf"/>
</dbReference>
<reference evidence="2 3" key="1">
    <citation type="submission" date="2013-02" db="EMBL/GenBank/DDBJ databases">
        <title>A novel strain isolated from Lonar lake, Maharashtra, India.</title>
        <authorList>
            <person name="Singh A."/>
        </authorList>
    </citation>
    <scope>NUCLEOTIDE SEQUENCE [LARGE SCALE GENOMIC DNA]</scope>
    <source>
        <strain evidence="2 3">AK24</strain>
    </source>
</reference>
<dbReference type="EMBL" id="AQHR01000105">
    <property type="protein sequence ID" value="EON75489.1"/>
    <property type="molecule type" value="Genomic_DNA"/>
</dbReference>
<keyword evidence="2" id="KW-0808">Transferase</keyword>
<dbReference type="PANTHER" id="PTHR22916">
    <property type="entry name" value="GLYCOSYLTRANSFERASE"/>
    <property type="match status" value="1"/>
</dbReference>
<dbReference type="STRING" id="1232681.ADIS_4037"/>
<accession>R7ZN78</accession>
<proteinExistence type="predicted"/>
<evidence type="ECO:0000313" key="2">
    <source>
        <dbReference type="EMBL" id="EON75489.1"/>
    </source>
</evidence>
<dbReference type="InterPro" id="IPR029044">
    <property type="entry name" value="Nucleotide-diphossugar_trans"/>
</dbReference>